<proteinExistence type="predicted"/>
<dbReference type="AlphaFoldDB" id="A0A3P1CGK9"/>
<keyword evidence="1" id="KW-0472">Membrane</keyword>
<reference evidence="2 3" key="1">
    <citation type="submission" date="2018-11" db="EMBL/GenBank/DDBJ databases">
        <authorList>
            <person name="Zhou Z."/>
            <person name="Wang G."/>
        </authorList>
    </citation>
    <scope>NUCLEOTIDE SEQUENCE [LARGE SCALE GENOMIC DNA]</scope>
    <source>
        <strain evidence="2 3">KCTC42998</strain>
    </source>
</reference>
<name>A0A3P1CGK9_9BACT</name>
<dbReference type="EMBL" id="RQJP01000004">
    <property type="protein sequence ID" value="RRB12489.1"/>
    <property type="molecule type" value="Genomic_DNA"/>
</dbReference>
<organism evidence="2 3">
    <name type="scientific">Larkinella knui</name>
    <dbReference type="NCBI Taxonomy" id="2025310"/>
    <lineage>
        <taxon>Bacteria</taxon>
        <taxon>Pseudomonadati</taxon>
        <taxon>Bacteroidota</taxon>
        <taxon>Cytophagia</taxon>
        <taxon>Cytophagales</taxon>
        <taxon>Spirosomataceae</taxon>
        <taxon>Larkinella</taxon>
    </lineage>
</organism>
<dbReference type="Proteomes" id="UP000274271">
    <property type="component" value="Unassembled WGS sequence"/>
</dbReference>
<protein>
    <submittedName>
        <fullName evidence="2">Uncharacterized protein</fullName>
    </submittedName>
</protein>
<evidence type="ECO:0000256" key="1">
    <source>
        <dbReference type="SAM" id="Phobius"/>
    </source>
</evidence>
<evidence type="ECO:0000313" key="2">
    <source>
        <dbReference type="EMBL" id="RRB12489.1"/>
    </source>
</evidence>
<gene>
    <name evidence="2" type="ORF">EHT87_20025</name>
</gene>
<evidence type="ECO:0000313" key="3">
    <source>
        <dbReference type="Proteomes" id="UP000274271"/>
    </source>
</evidence>
<keyword evidence="1" id="KW-1133">Transmembrane helix</keyword>
<feature type="transmembrane region" description="Helical" evidence="1">
    <location>
        <begin position="12"/>
        <end position="32"/>
    </location>
</feature>
<dbReference type="RefSeq" id="WP_124908442.1">
    <property type="nucleotide sequence ID" value="NZ_RQJP01000004.1"/>
</dbReference>
<accession>A0A3P1CGK9</accession>
<keyword evidence="1" id="KW-0812">Transmembrane</keyword>
<comment type="caution">
    <text evidence="2">The sequence shown here is derived from an EMBL/GenBank/DDBJ whole genome shotgun (WGS) entry which is preliminary data.</text>
</comment>
<keyword evidence="3" id="KW-1185">Reference proteome</keyword>
<sequence>MSLATAFLKYLYPILLICFLLVLVALLVYLLWDMKRMRRMEQEENSLRDEWRQLYELAIRGDDELQIPPSN</sequence>